<dbReference type="Pfam" id="PF08100">
    <property type="entry name" value="Dimerisation"/>
    <property type="match status" value="1"/>
</dbReference>
<evidence type="ECO:0000259" key="5">
    <source>
        <dbReference type="Pfam" id="PF00891"/>
    </source>
</evidence>
<dbReference type="EMBL" id="CP072788">
    <property type="protein sequence ID" value="QTR03159.1"/>
    <property type="molecule type" value="Genomic_DNA"/>
</dbReference>
<keyword evidence="10" id="KW-1185">Reference proteome</keyword>
<dbReference type="AlphaFoldDB" id="A0A8T8HXQ6"/>
<evidence type="ECO:0000256" key="2">
    <source>
        <dbReference type="ARBA" id="ARBA00022679"/>
    </source>
</evidence>
<dbReference type="InterPro" id="IPR029063">
    <property type="entry name" value="SAM-dependent_MTases_sf"/>
</dbReference>
<dbReference type="SUPFAM" id="SSF46785">
    <property type="entry name" value="Winged helix' DNA-binding domain"/>
    <property type="match status" value="1"/>
</dbReference>
<dbReference type="GO" id="GO:0008171">
    <property type="term" value="F:O-methyltransferase activity"/>
    <property type="evidence" value="ECO:0007669"/>
    <property type="project" value="InterPro"/>
</dbReference>
<dbReference type="Gene3D" id="3.40.50.150">
    <property type="entry name" value="Vaccinia Virus protein VP39"/>
    <property type="match status" value="1"/>
</dbReference>
<dbReference type="PANTHER" id="PTHR43712">
    <property type="entry name" value="PUTATIVE (AFU_ORTHOLOGUE AFUA_4G14580)-RELATED"/>
    <property type="match status" value="1"/>
</dbReference>
<feature type="domain" description="O-methyltransferase dimerisation" evidence="6">
    <location>
        <begin position="24"/>
        <end position="99"/>
    </location>
</feature>
<dbReference type="Gene3D" id="1.10.10.10">
    <property type="entry name" value="Winged helix-like DNA-binding domain superfamily/Winged helix DNA-binding domain"/>
    <property type="match status" value="1"/>
</dbReference>
<keyword evidence="2" id="KW-0808">Transferase</keyword>
<dbReference type="PIRSF" id="PIRSF005739">
    <property type="entry name" value="O-mtase"/>
    <property type="match status" value="1"/>
</dbReference>
<sequence>MATAEALPGPVDRPAEVDPRFALMDHAMGYLFPAALRVAAVLGEADHLVRGPRPVAELAGAVGADPLNLHRTLRLLATRGIFVEDGAGRFALTPTAELLRSDVPSSFRSAILMLTDRTSWQPAGELDEAVRTGTSPFERLFGMPFFDHFARDPDTAAVFHVGMASMSDPENPLVARACDFPSQAVVVDVGGGHGGLLLAVLRAHPGLRGVLFDRPHVLEGHRLGELGADHRWESAAGDFFAEAPPGDVYLLKRILHDWDDERCVRVLRHCRRAAREHGRVLVVDAVVPPGNDPDPGKVIDLLMMSSMPGRERTRAEFDGLFARAGLRLTRVVPTDTRLSIVEGVVAP</sequence>
<dbReference type="Pfam" id="PF00891">
    <property type="entry name" value="Methyltransf_2"/>
    <property type="match status" value="1"/>
</dbReference>
<reference evidence="8" key="2">
    <citation type="submission" date="2021-04" db="EMBL/GenBank/DDBJ databases">
        <title>Saccharothrix algeriensis WGS.</title>
        <authorList>
            <person name="Stuskova K."/>
            <person name="Hakalova E."/>
            <person name="Tebbal A.B."/>
            <person name="Eichmeier A."/>
        </authorList>
    </citation>
    <scope>NUCLEOTIDE SEQUENCE</scope>
    <source>
        <strain evidence="8">NRRL B-24137</strain>
    </source>
</reference>
<dbReference type="Proteomes" id="UP001195724">
    <property type="component" value="Unassembled WGS sequence"/>
</dbReference>
<organism evidence="8 9">
    <name type="scientific">Saccharothrix algeriensis</name>
    <dbReference type="NCBI Taxonomy" id="173560"/>
    <lineage>
        <taxon>Bacteria</taxon>
        <taxon>Bacillati</taxon>
        <taxon>Actinomycetota</taxon>
        <taxon>Actinomycetes</taxon>
        <taxon>Pseudonocardiales</taxon>
        <taxon>Pseudonocardiaceae</taxon>
        <taxon>Saccharothrix</taxon>
    </lineage>
</organism>
<name>A0A8T8HXQ6_9PSEU</name>
<dbReference type="Proteomes" id="UP000671828">
    <property type="component" value="Chromosome"/>
</dbReference>
<dbReference type="InterPro" id="IPR012967">
    <property type="entry name" value="COMT_dimerisation"/>
</dbReference>
<evidence type="ECO:0000256" key="4">
    <source>
        <dbReference type="PIRSR" id="PIRSR005739-1"/>
    </source>
</evidence>
<evidence type="ECO:0000313" key="9">
    <source>
        <dbReference type="Proteomes" id="UP000671828"/>
    </source>
</evidence>
<dbReference type="InterPro" id="IPR036390">
    <property type="entry name" value="WH_DNA-bd_sf"/>
</dbReference>
<dbReference type="PROSITE" id="PS51683">
    <property type="entry name" value="SAM_OMT_II"/>
    <property type="match status" value="1"/>
</dbReference>
<evidence type="ECO:0000259" key="6">
    <source>
        <dbReference type="Pfam" id="PF08100"/>
    </source>
</evidence>
<keyword evidence="3" id="KW-0949">S-adenosyl-L-methionine</keyword>
<dbReference type="InterPro" id="IPR036388">
    <property type="entry name" value="WH-like_DNA-bd_sf"/>
</dbReference>
<dbReference type="RefSeq" id="WP_204845470.1">
    <property type="nucleotide sequence ID" value="NZ_JAFBCL010000001.1"/>
</dbReference>
<proteinExistence type="predicted"/>
<evidence type="ECO:0000256" key="3">
    <source>
        <dbReference type="ARBA" id="ARBA00022691"/>
    </source>
</evidence>
<evidence type="ECO:0000313" key="8">
    <source>
        <dbReference type="EMBL" id="QTR03159.1"/>
    </source>
</evidence>
<dbReference type="GO" id="GO:0032259">
    <property type="term" value="P:methylation"/>
    <property type="evidence" value="ECO:0007669"/>
    <property type="project" value="UniProtKB-KW"/>
</dbReference>
<dbReference type="InterPro" id="IPR016461">
    <property type="entry name" value="COMT-like"/>
</dbReference>
<dbReference type="PANTHER" id="PTHR43712:SF2">
    <property type="entry name" value="O-METHYLTRANSFERASE CICE"/>
    <property type="match status" value="1"/>
</dbReference>
<reference evidence="7 10" key="1">
    <citation type="submission" date="2021-01" db="EMBL/GenBank/DDBJ databases">
        <title>Sequencing the genomes of 1000 actinobacteria strains.</title>
        <authorList>
            <person name="Klenk H.-P."/>
        </authorList>
    </citation>
    <scope>NUCLEOTIDE SEQUENCE [LARGE SCALE GENOMIC DNA]</scope>
    <source>
        <strain evidence="7 10">DSM 44581</strain>
    </source>
</reference>
<feature type="active site" description="Proton acceptor" evidence="4">
    <location>
        <position position="256"/>
    </location>
</feature>
<feature type="domain" description="O-methyltransferase C-terminal" evidence="5">
    <location>
        <begin position="125"/>
        <end position="326"/>
    </location>
</feature>
<protein>
    <submittedName>
        <fullName evidence="8">Methyltransferase</fullName>
    </submittedName>
</protein>
<dbReference type="InterPro" id="IPR001077">
    <property type="entry name" value="COMT_C"/>
</dbReference>
<gene>
    <name evidence="8" type="ORF">J7S33_30065</name>
    <name evidence="7" type="ORF">JOE68_005749</name>
</gene>
<keyword evidence="1 8" id="KW-0489">Methyltransferase</keyword>
<evidence type="ECO:0000313" key="10">
    <source>
        <dbReference type="Proteomes" id="UP001195724"/>
    </source>
</evidence>
<dbReference type="EMBL" id="JAFBCL010000001">
    <property type="protein sequence ID" value="MBM7814884.1"/>
    <property type="molecule type" value="Genomic_DNA"/>
</dbReference>
<dbReference type="SUPFAM" id="SSF53335">
    <property type="entry name" value="S-adenosyl-L-methionine-dependent methyltransferases"/>
    <property type="match status" value="1"/>
</dbReference>
<evidence type="ECO:0000313" key="7">
    <source>
        <dbReference type="EMBL" id="MBM7814884.1"/>
    </source>
</evidence>
<dbReference type="GO" id="GO:0046983">
    <property type="term" value="F:protein dimerization activity"/>
    <property type="evidence" value="ECO:0007669"/>
    <property type="project" value="InterPro"/>
</dbReference>
<accession>A0A8T8HXQ6</accession>
<evidence type="ECO:0000256" key="1">
    <source>
        <dbReference type="ARBA" id="ARBA00022603"/>
    </source>
</evidence>